<name>A0A917A0I6_9RHOB</name>
<evidence type="ECO:0000256" key="5">
    <source>
        <dbReference type="ARBA" id="ARBA00023004"/>
    </source>
</evidence>
<dbReference type="GO" id="GO:0020037">
    <property type="term" value="F:heme binding"/>
    <property type="evidence" value="ECO:0007669"/>
    <property type="project" value="InterPro"/>
</dbReference>
<evidence type="ECO:0000259" key="8">
    <source>
        <dbReference type="PROSITE" id="PS51007"/>
    </source>
</evidence>
<evidence type="ECO:0000256" key="4">
    <source>
        <dbReference type="ARBA" id="ARBA00022982"/>
    </source>
</evidence>
<feature type="chain" id="PRO_5037571183" evidence="7">
    <location>
        <begin position="23"/>
        <end position="138"/>
    </location>
</feature>
<sequence length="138" mass="14467">MTSHVIPALSLALISVALPALADGDAANGEKEFRKCKSCHSISSSDENLVKGGKTGPNLYGVVGRTAGTYEGFKYGDDIVAAGEAGLVWDQAKLAEYIADPKAFLQATLDDKSAKSKMTFKMAKGAEDVAAYLATFSE</sequence>
<evidence type="ECO:0000313" key="9">
    <source>
        <dbReference type="EMBL" id="GGE19196.1"/>
    </source>
</evidence>
<comment type="caution">
    <text evidence="9">The sequence shown here is derived from an EMBL/GenBank/DDBJ whole genome shotgun (WGS) entry which is preliminary data.</text>
</comment>
<accession>A0A917A0I6</accession>
<protein>
    <submittedName>
        <fullName evidence="9">Cytochrome c2</fullName>
    </submittedName>
</protein>
<dbReference type="InterPro" id="IPR009056">
    <property type="entry name" value="Cyt_c-like_dom"/>
</dbReference>
<organism evidence="9 10">
    <name type="scientific">Primorskyibacter flagellatus</name>
    <dbReference type="NCBI Taxonomy" id="1387277"/>
    <lineage>
        <taxon>Bacteria</taxon>
        <taxon>Pseudomonadati</taxon>
        <taxon>Pseudomonadota</taxon>
        <taxon>Alphaproteobacteria</taxon>
        <taxon>Rhodobacterales</taxon>
        <taxon>Roseobacteraceae</taxon>
        <taxon>Primorskyibacter</taxon>
    </lineage>
</organism>
<dbReference type="SUPFAM" id="SSF46626">
    <property type="entry name" value="Cytochrome c"/>
    <property type="match status" value="1"/>
</dbReference>
<dbReference type="InterPro" id="IPR036909">
    <property type="entry name" value="Cyt_c-like_dom_sf"/>
</dbReference>
<keyword evidence="10" id="KW-1185">Reference proteome</keyword>
<dbReference type="GO" id="GO:0046872">
    <property type="term" value="F:metal ion binding"/>
    <property type="evidence" value="ECO:0007669"/>
    <property type="project" value="UniProtKB-KW"/>
</dbReference>
<keyword evidence="7" id="KW-0732">Signal</keyword>
<keyword evidence="1" id="KW-0813">Transport</keyword>
<feature type="domain" description="Cytochrome c" evidence="8">
    <location>
        <begin position="24"/>
        <end position="137"/>
    </location>
</feature>
<feature type="signal peptide" evidence="7">
    <location>
        <begin position="1"/>
        <end position="22"/>
    </location>
</feature>
<evidence type="ECO:0000313" key="10">
    <source>
        <dbReference type="Proteomes" id="UP000612855"/>
    </source>
</evidence>
<proteinExistence type="predicted"/>
<dbReference type="RefSeq" id="WP_188476045.1">
    <property type="nucleotide sequence ID" value="NZ_BMFJ01000001.1"/>
</dbReference>
<keyword evidence="3 6" id="KW-0479">Metal-binding</keyword>
<evidence type="ECO:0000256" key="7">
    <source>
        <dbReference type="SAM" id="SignalP"/>
    </source>
</evidence>
<gene>
    <name evidence="9" type="primary">cycA</name>
    <name evidence="9" type="ORF">GCM10011360_04990</name>
</gene>
<dbReference type="GO" id="GO:0009055">
    <property type="term" value="F:electron transfer activity"/>
    <property type="evidence" value="ECO:0007669"/>
    <property type="project" value="InterPro"/>
</dbReference>
<dbReference type="Gene3D" id="1.10.760.10">
    <property type="entry name" value="Cytochrome c-like domain"/>
    <property type="match status" value="1"/>
</dbReference>
<reference evidence="10" key="1">
    <citation type="journal article" date="2019" name="Int. J. Syst. Evol. Microbiol.">
        <title>The Global Catalogue of Microorganisms (GCM) 10K type strain sequencing project: providing services to taxonomists for standard genome sequencing and annotation.</title>
        <authorList>
            <consortium name="The Broad Institute Genomics Platform"/>
            <consortium name="The Broad Institute Genome Sequencing Center for Infectious Disease"/>
            <person name="Wu L."/>
            <person name="Ma J."/>
        </authorList>
    </citation>
    <scope>NUCLEOTIDE SEQUENCE [LARGE SCALE GENOMIC DNA]</scope>
    <source>
        <strain evidence="10">CGMCC 1.12664</strain>
    </source>
</reference>
<dbReference type="EMBL" id="BMFJ01000001">
    <property type="protein sequence ID" value="GGE19196.1"/>
    <property type="molecule type" value="Genomic_DNA"/>
</dbReference>
<evidence type="ECO:0000256" key="2">
    <source>
        <dbReference type="ARBA" id="ARBA00022617"/>
    </source>
</evidence>
<evidence type="ECO:0000256" key="1">
    <source>
        <dbReference type="ARBA" id="ARBA00022448"/>
    </source>
</evidence>
<evidence type="ECO:0000256" key="6">
    <source>
        <dbReference type="PROSITE-ProRule" id="PRU00433"/>
    </source>
</evidence>
<dbReference type="PANTHER" id="PTHR11961">
    <property type="entry name" value="CYTOCHROME C"/>
    <property type="match status" value="1"/>
</dbReference>
<keyword evidence="2 6" id="KW-0349">Heme</keyword>
<keyword evidence="4" id="KW-0249">Electron transport</keyword>
<dbReference type="AlphaFoldDB" id="A0A917A0I6"/>
<dbReference type="InterPro" id="IPR002327">
    <property type="entry name" value="Cyt_c_1A/1B"/>
</dbReference>
<evidence type="ECO:0000256" key="3">
    <source>
        <dbReference type="ARBA" id="ARBA00022723"/>
    </source>
</evidence>
<dbReference type="PROSITE" id="PS51007">
    <property type="entry name" value="CYTC"/>
    <property type="match status" value="1"/>
</dbReference>
<keyword evidence="5 6" id="KW-0408">Iron</keyword>
<dbReference type="Proteomes" id="UP000612855">
    <property type="component" value="Unassembled WGS sequence"/>
</dbReference>